<name>A0A1N6TW99_9GAMM</name>
<accession>A0A1N6TW99</accession>
<dbReference type="Gene3D" id="3.40.50.10610">
    <property type="entry name" value="ABC-type transport auxiliary lipoprotein component"/>
    <property type="match status" value="1"/>
</dbReference>
<dbReference type="Pfam" id="PF03886">
    <property type="entry name" value="ABC_trans_aux"/>
    <property type="match status" value="1"/>
</dbReference>
<evidence type="ECO:0000256" key="1">
    <source>
        <dbReference type="SAM" id="SignalP"/>
    </source>
</evidence>
<dbReference type="STRING" id="49186.SAMN05421647_10664"/>
<evidence type="ECO:0000313" key="4">
    <source>
        <dbReference type="Proteomes" id="UP000186895"/>
    </source>
</evidence>
<protein>
    <submittedName>
        <fullName evidence="3">Cholesterol transport system auxiliary component</fullName>
    </submittedName>
</protein>
<dbReference type="RefSeq" id="WP_076463254.1">
    <property type="nucleotide sequence ID" value="NZ_FTMN01000006.1"/>
</dbReference>
<organism evidence="3 4">
    <name type="scientific">Marinobacterium stanieri</name>
    <dbReference type="NCBI Taxonomy" id="49186"/>
    <lineage>
        <taxon>Bacteria</taxon>
        <taxon>Pseudomonadati</taxon>
        <taxon>Pseudomonadota</taxon>
        <taxon>Gammaproteobacteria</taxon>
        <taxon>Oceanospirillales</taxon>
        <taxon>Oceanospirillaceae</taxon>
        <taxon>Marinobacterium</taxon>
    </lineage>
</organism>
<dbReference type="Proteomes" id="UP000186895">
    <property type="component" value="Unassembled WGS sequence"/>
</dbReference>
<reference evidence="3 4" key="1">
    <citation type="submission" date="2017-01" db="EMBL/GenBank/DDBJ databases">
        <authorList>
            <person name="Mah S.A."/>
            <person name="Swanson W.J."/>
            <person name="Moy G.W."/>
            <person name="Vacquier V.D."/>
        </authorList>
    </citation>
    <scope>NUCLEOTIDE SEQUENCE [LARGE SCALE GENOMIC DNA]</scope>
    <source>
        <strain evidence="3 4">DSM 7027</strain>
    </source>
</reference>
<evidence type="ECO:0000313" key="3">
    <source>
        <dbReference type="EMBL" id="SIQ57645.1"/>
    </source>
</evidence>
<dbReference type="EMBL" id="FTMN01000006">
    <property type="protein sequence ID" value="SIQ57645.1"/>
    <property type="molecule type" value="Genomic_DNA"/>
</dbReference>
<dbReference type="InterPro" id="IPR005586">
    <property type="entry name" value="ABC_trans_aux"/>
</dbReference>
<feature type="signal peptide" evidence="1">
    <location>
        <begin position="1"/>
        <end position="22"/>
    </location>
</feature>
<gene>
    <name evidence="3" type="ORF">SAMN05421647_10664</name>
</gene>
<dbReference type="SUPFAM" id="SSF159594">
    <property type="entry name" value="XCC0632-like"/>
    <property type="match status" value="1"/>
</dbReference>
<dbReference type="eggNOG" id="COG3218">
    <property type="taxonomic scope" value="Bacteria"/>
</dbReference>
<dbReference type="PROSITE" id="PS51257">
    <property type="entry name" value="PROKAR_LIPOPROTEIN"/>
    <property type="match status" value="1"/>
</dbReference>
<proteinExistence type="predicted"/>
<dbReference type="AlphaFoldDB" id="A0A1N6TW99"/>
<evidence type="ECO:0000259" key="2">
    <source>
        <dbReference type="Pfam" id="PF03886"/>
    </source>
</evidence>
<sequence>MKALISAALLSVLALSSGCSLLPESEPVQIWQLTPAPTVEKQEPSLTGLRVLRPQSQDLLNGRHILVVPEGEPVSVYADARWSAMIPNLWRDYLLDALQRDSRFARVSSEDVRVQARYELVSRLDAFQTEYRAGQAEVVIRGYLQLVQMDNREVLAERRMDFREPVPGEALSEVVATYSGLMARQSDEIRRWLLEATTRASVSQP</sequence>
<feature type="chain" id="PRO_5012365210" evidence="1">
    <location>
        <begin position="23"/>
        <end position="205"/>
    </location>
</feature>
<feature type="domain" description="ABC-type transport auxiliary lipoprotein component" evidence="2">
    <location>
        <begin position="32"/>
        <end position="189"/>
    </location>
</feature>
<keyword evidence="1" id="KW-0732">Signal</keyword>
<keyword evidence="4" id="KW-1185">Reference proteome</keyword>